<sequence length="534" mass="58267">MKMKLLSLAVALPLTLSGCAVSTMYDREGVINNGVDHAERVTAMGTKLSRQASNVVMVDDYYIADAGFKLSERELLPEFFEHDVYIGQHRAVSIQEVIGMIARETKRRVILTDDAVAYLDNKSGEDGASNVNNIDESMKGPVDTLAIAASSQKLPGAGAFLNIDHEGTLSELLDLISSKTGLYWKYSKGQIVFFRYETVTEYLALDSGYTNFSSSVDSSSSAGGDGQTTGSQHKTSFESAAGDGWAAVQEAIYSMASEEGRSAFNQTLGFVTITDTPDRVRLMQDYIKRINEYASERISIGVKIYDIEIEDGQEFGSGWDMQYAGSERASIIGSNGASEALATITSTLLTGRFANSKLFVEMLDRSTLSYTETSHTFNTVNGAAVPIQVVDEIPYLKKVTAVLDDTTSTTRFEIEQDVVNSGVSMTVLPRMTGRQSMNVTFAADIGKLLDLKTEEFGDGSKVQLADRSTKNYLSRIPMRSGETVMLSGFERTTHISNKQGLPDKDAWVLGGKMDSSAKRIMTVVLLTPHIISKE</sequence>
<evidence type="ECO:0000256" key="5">
    <source>
        <dbReference type="SAM" id="MobiDB-lite"/>
    </source>
</evidence>
<feature type="signal peptide" evidence="6">
    <location>
        <begin position="1"/>
        <end position="22"/>
    </location>
</feature>
<protein>
    <submittedName>
        <fullName evidence="8">Type IVB pilus formation outer membrane protein, R64 PilN family</fullName>
    </submittedName>
</protein>
<feature type="compositionally biased region" description="Low complexity" evidence="5">
    <location>
        <begin position="216"/>
        <end position="232"/>
    </location>
</feature>
<dbReference type="STRING" id="299255.SAMN02745129_2164"/>
<gene>
    <name evidence="8" type="ORF">SAMN02745129_2164</name>
</gene>
<dbReference type="InterPro" id="IPR004846">
    <property type="entry name" value="T2SS/T3SS_dom"/>
</dbReference>
<dbReference type="PANTHER" id="PTHR30332">
    <property type="entry name" value="PROBABLE GENERAL SECRETION PATHWAY PROTEIN D"/>
    <property type="match status" value="1"/>
</dbReference>
<reference evidence="8 9" key="1">
    <citation type="submission" date="2016-11" db="EMBL/GenBank/DDBJ databases">
        <authorList>
            <person name="Jaros S."/>
            <person name="Januszkiewicz K."/>
            <person name="Wedrychowicz H."/>
        </authorList>
    </citation>
    <scope>NUCLEOTIDE SEQUENCE [LARGE SCALE GENOMIC DNA]</scope>
    <source>
        <strain evidence="8 9">DSM 16917</strain>
    </source>
</reference>
<accession>A0A1M5TIW2</accession>
<comment type="subcellular location">
    <subcellularLocation>
        <location evidence="1">Membrane</location>
    </subcellularLocation>
</comment>
<evidence type="ECO:0000256" key="4">
    <source>
        <dbReference type="RuleBase" id="RU004003"/>
    </source>
</evidence>
<dbReference type="Proteomes" id="UP000184268">
    <property type="component" value="Unassembled WGS sequence"/>
</dbReference>
<feature type="region of interest" description="Disordered" evidence="5">
    <location>
        <begin position="216"/>
        <end position="236"/>
    </location>
</feature>
<keyword evidence="2 6" id="KW-0732">Signal</keyword>
<dbReference type="RefSeq" id="WP_143165592.1">
    <property type="nucleotide sequence ID" value="NZ_FQXG01000003.1"/>
</dbReference>
<organism evidence="8 9">
    <name type="scientific">Ferrimonas marina</name>
    <dbReference type="NCBI Taxonomy" id="299255"/>
    <lineage>
        <taxon>Bacteria</taxon>
        <taxon>Pseudomonadati</taxon>
        <taxon>Pseudomonadota</taxon>
        <taxon>Gammaproteobacteria</taxon>
        <taxon>Alteromonadales</taxon>
        <taxon>Ferrimonadaceae</taxon>
        <taxon>Ferrimonas</taxon>
    </lineage>
</organism>
<dbReference type="OrthoDB" id="6353334at2"/>
<feature type="chain" id="PRO_5012590155" evidence="6">
    <location>
        <begin position="23"/>
        <end position="534"/>
    </location>
</feature>
<dbReference type="AlphaFoldDB" id="A0A1M5TIW2"/>
<evidence type="ECO:0000313" key="8">
    <source>
        <dbReference type="EMBL" id="SHH50697.1"/>
    </source>
</evidence>
<dbReference type="PANTHER" id="PTHR30332:SF24">
    <property type="entry name" value="SECRETIN GSPD-RELATED"/>
    <property type="match status" value="1"/>
</dbReference>
<dbReference type="PROSITE" id="PS51257">
    <property type="entry name" value="PROKAR_LIPOPROTEIN"/>
    <property type="match status" value="1"/>
</dbReference>
<keyword evidence="3" id="KW-0472">Membrane</keyword>
<evidence type="ECO:0000256" key="1">
    <source>
        <dbReference type="ARBA" id="ARBA00004370"/>
    </source>
</evidence>
<dbReference type="GO" id="GO:0009306">
    <property type="term" value="P:protein secretion"/>
    <property type="evidence" value="ECO:0007669"/>
    <property type="project" value="InterPro"/>
</dbReference>
<keyword evidence="9" id="KW-1185">Reference proteome</keyword>
<dbReference type="InterPro" id="IPR050810">
    <property type="entry name" value="Bact_Secretion_Sys_Channel"/>
</dbReference>
<dbReference type="EMBL" id="FQXG01000003">
    <property type="protein sequence ID" value="SHH50697.1"/>
    <property type="molecule type" value="Genomic_DNA"/>
</dbReference>
<feature type="domain" description="Type II/III secretion system secretin-like" evidence="7">
    <location>
        <begin position="378"/>
        <end position="530"/>
    </location>
</feature>
<name>A0A1M5TIW2_9GAMM</name>
<evidence type="ECO:0000256" key="3">
    <source>
        <dbReference type="ARBA" id="ARBA00023136"/>
    </source>
</evidence>
<dbReference type="Pfam" id="PF00263">
    <property type="entry name" value="Secretin"/>
    <property type="match status" value="1"/>
</dbReference>
<evidence type="ECO:0000256" key="2">
    <source>
        <dbReference type="ARBA" id="ARBA00022729"/>
    </source>
</evidence>
<proteinExistence type="inferred from homology"/>
<evidence type="ECO:0000313" key="9">
    <source>
        <dbReference type="Proteomes" id="UP000184268"/>
    </source>
</evidence>
<evidence type="ECO:0000256" key="6">
    <source>
        <dbReference type="SAM" id="SignalP"/>
    </source>
</evidence>
<comment type="similarity">
    <text evidence="4">Belongs to the bacterial secretin family.</text>
</comment>
<evidence type="ECO:0000259" key="7">
    <source>
        <dbReference type="Pfam" id="PF00263"/>
    </source>
</evidence>
<dbReference type="GO" id="GO:0016020">
    <property type="term" value="C:membrane"/>
    <property type="evidence" value="ECO:0007669"/>
    <property type="project" value="UniProtKB-SubCell"/>
</dbReference>